<dbReference type="InterPro" id="IPR021778">
    <property type="entry name" value="Se/S_carrier-like"/>
</dbReference>
<dbReference type="AlphaFoldDB" id="A0A1C7IA22"/>
<reference evidence="2" key="1">
    <citation type="submission" date="2017-04" db="EMBL/GenBank/DDBJ databases">
        <title>Complete Genome Sequences of Twelve Strains of a Stable Defined Moderately Diverse Mouse Microbiota 2 (sDMDMm2).</title>
        <authorList>
            <person name="Uchimura Y."/>
            <person name="Wyss M."/>
            <person name="Brugiroux S."/>
            <person name="Limenitakis J.P."/>
            <person name="Stecher B."/>
            <person name="McCoy K.D."/>
            <person name="Macpherson A.J."/>
        </authorList>
    </citation>
    <scope>NUCLEOTIDE SEQUENCE</scope>
    <source>
        <strain evidence="2">YL58</strain>
    </source>
</reference>
<feature type="domain" description="Putative Se/S carrier protein-like" evidence="1">
    <location>
        <begin position="8"/>
        <end position="75"/>
    </location>
</feature>
<proteinExistence type="predicted"/>
<dbReference type="KEGG" id="byl:A4V09_12445"/>
<dbReference type="Pfam" id="PF11823">
    <property type="entry name" value="Se_S_carrier"/>
    <property type="match status" value="1"/>
</dbReference>
<dbReference type="RefSeq" id="WP_065542668.1">
    <property type="nucleotide sequence ID" value="NZ_CP015405.2"/>
</dbReference>
<evidence type="ECO:0000259" key="1">
    <source>
        <dbReference type="Pfam" id="PF11823"/>
    </source>
</evidence>
<dbReference type="Proteomes" id="UP000092574">
    <property type="component" value="Chromosome"/>
</dbReference>
<organism evidence="2 3">
    <name type="scientific">Blautia pseudococcoides</name>
    <dbReference type="NCBI Taxonomy" id="1796616"/>
    <lineage>
        <taxon>Bacteria</taxon>
        <taxon>Bacillati</taxon>
        <taxon>Bacillota</taxon>
        <taxon>Clostridia</taxon>
        <taxon>Lachnospirales</taxon>
        <taxon>Lachnospiraceae</taxon>
        <taxon>Blautia</taxon>
    </lineage>
</organism>
<dbReference type="OrthoDB" id="3192849at2"/>
<protein>
    <recommendedName>
        <fullName evidence="1">Putative Se/S carrier protein-like domain-containing protein</fullName>
    </recommendedName>
</protein>
<name>A0A1C7IA22_9FIRM</name>
<evidence type="ECO:0000313" key="2">
    <source>
        <dbReference type="EMBL" id="ANU76507.1"/>
    </source>
</evidence>
<accession>A0A1C7IA22</accession>
<sequence>MRERTLKLVVTFGTTTRAMGMEKMCREQGLPGRLIPLPRAVSAGCGLSWCTEVQEKERTEKMMQEHGVLYEGIYEVLV</sequence>
<dbReference type="EMBL" id="CP015405">
    <property type="protein sequence ID" value="ANU76507.1"/>
    <property type="molecule type" value="Genomic_DNA"/>
</dbReference>
<evidence type="ECO:0000313" key="3">
    <source>
        <dbReference type="Proteomes" id="UP000092574"/>
    </source>
</evidence>
<dbReference type="STRING" id="1796616.A4V09_12445"/>
<gene>
    <name evidence="2" type="ORF">A4V09_12445</name>
</gene>
<keyword evidence="3" id="KW-1185">Reference proteome</keyword>